<dbReference type="Proteomes" id="UP001465976">
    <property type="component" value="Unassembled WGS sequence"/>
</dbReference>
<keyword evidence="1" id="KW-0472">Membrane</keyword>
<sequence>MVSLTAETSLTAVEQAVSAADNDERSSLTNPLVIVALLVAMGVVLIKVIKWLYPYTLGDLQSQIKAIERIIEKNTTLERNLLGELGWDFKKRLSKLYQKMLQIRNGLIVEPDRRNCVAWVVFHWREKTQVKACYLALMELKRDIT</sequence>
<evidence type="ECO:0000313" key="2">
    <source>
        <dbReference type="EMBL" id="KAL0564485.1"/>
    </source>
</evidence>
<dbReference type="EMBL" id="JBAHYK010002757">
    <property type="protein sequence ID" value="KAL0564485.1"/>
    <property type="molecule type" value="Genomic_DNA"/>
</dbReference>
<keyword evidence="3" id="KW-1185">Reference proteome</keyword>
<reference evidence="2 3" key="1">
    <citation type="submission" date="2024-02" db="EMBL/GenBank/DDBJ databases">
        <title>A draft genome for the cacao thread blight pathogen Marasmius crinis-equi.</title>
        <authorList>
            <person name="Cohen S.P."/>
            <person name="Baruah I.K."/>
            <person name="Amoako-Attah I."/>
            <person name="Bukari Y."/>
            <person name="Meinhardt L.W."/>
            <person name="Bailey B.A."/>
        </authorList>
    </citation>
    <scope>NUCLEOTIDE SEQUENCE [LARGE SCALE GENOMIC DNA]</scope>
    <source>
        <strain evidence="2 3">GH-76</strain>
    </source>
</reference>
<comment type="caution">
    <text evidence="2">The sequence shown here is derived from an EMBL/GenBank/DDBJ whole genome shotgun (WGS) entry which is preliminary data.</text>
</comment>
<name>A0ABR3ENN3_9AGAR</name>
<feature type="non-terminal residue" evidence="2">
    <location>
        <position position="145"/>
    </location>
</feature>
<evidence type="ECO:0000256" key="1">
    <source>
        <dbReference type="SAM" id="Phobius"/>
    </source>
</evidence>
<evidence type="ECO:0000313" key="3">
    <source>
        <dbReference type="Proteomes" id="UP001465976"/>
    </source>
</evidence>
<accession>A0ABR3ENN3</accession>
<protein>
    <submittedName>
        <fullName evidence="2">Uncharacterized protein</fullName>
    </submittedName>
</protein>
<gene>
    <name evidence="2" type="ORF">V5O48_017561</name>
</gene>
<keyword evidence="1" id="KW-1133">Transmembrane helix</keyword>
<proteinExistence type="predicted"/>
<feature type="transmembrane region" description="Helical" evidence="1">
    <location>
        <begin position="32"/>
        <end position="53"/>
    </location>
</feature>
<keyword evidence="1" id="KW-0812">Transmembrane</keyword>
<organism evidence="2 3">
    <name type="scientific">Marasmius crinis-equi</name>
    <dbReference type="NCBI Taxonomy" id="585013"/>
    <lineage>
        <taxon>Eukaryota</taxon>
        <taxon>Fungi</taxon>
        <taxon>Dikarya</taxon>
        <taxon>Basidiomycota</taxon>
        <taxon>Agaricomycotina</taxon>
        <taxon>Agaricomycetes</taxon>
        <taxon>Agaricomycetidae</taxon>
        <taxon>Agaricales</taxon>
        <taxon>Marasmiineae</taxon>
        <taxon>Marasmiaceae</taxon>
        <taxon>Marasmius</taxon>
    </lineage>
</organism>